<proteinExistence type="inferred from homology"/>
<dbReference type="Gene3D" id="3.90.1150.10">
    <property type="entry name" value="Aspartate Aminotransferase, domain 1"/>
    <property type="match status" value="1"/>
</dbReference>
<dbReference type="Pfam" id="PF00266">
    <property type="entry name" value="Aminotran_5"/>
    <property type="match status" value="1"/>
</dbReference>
<evidence type="ECO:0000256" key="8">
    <source>
        <dbReference type="RuleBase" id="RU004506"/>
    </source>
</evidence>
<sequence length="415" mass="44612">MRPIGIEAARDISANPFKGDFPLLAAHPDLAFLDSAATTQRPRCVIDAQARFYETLNANALRGLYDLSVRATEAIEEARAKIARHIGAKDAREVVVCRNTSEALNIVARSFAGAIMREGDEVCVTAMEHHSNLVPWQRICRETGAKLVFLQPDENAVVTPEEMDAKIGPATKIVAAAHVSNVLGVENPVAEMARRVHEHGGYLVVDGAQSVPHLDIDVEALGCDFFAFSSHKAYGPFGIGFLWGKAALLEAAEPFLTGGEMVESVSFEGASWARVPEKFEAGTQDGAGIYAAGVGIDYLESIGMQAVRAREEALMASCVDMLSQLGFVDIVGPHDARMRHGALSFNVRGVHPHDVASILDNERVAVRAGYHCAQPLLDAIGAGPCARASFALYNDENDIAALERALVTVERTFHG</sequence>
<reference evidence="10" key="1">
    <citation type="submission" date="2021-02" db="EMBL/GenBank/DDBJ databases">
        <title>Infant gut strain persistence is associated with maternal origin, phylogeny, and functional potential including surface adhesion and iron acquisition.</title>
        <authorList>
            <person name="Lou Y.C."/>
        </authorList>
    </citation>
    <scope>NUCLEOTIDE SEQUENCE</scope>
    <source>
        <strain evidence="10">L2_039_000G1_dasL2_039_000G1_concoct_11</strain>
    </source>
</reference>
<dbReference type="PANTHER" id="PTHR43586">
    <property type="entry name" value="CYSTEINE DESULFURASE"/>
    <property type="match status" value="1"/>
</dbReference>
<dbReference type="InterPro" id="IPR000192">
    <property type="entry name" value="Aminotrans_V_dom"/>
</dbReference>
<evidence type="ECO:0000313" key="10">
    <source>
        <dbReference type="EMBL" id="MBS6941073.1"/>
    </source>
</evidence>
<dbReference type="InterPro" id="IPR010970">
    <property type="entry name" value="Cys_dSase_SufS"/>
</dbReference>
<evidence type="ECO:0000256" key="2">
    <source>
        <dbReference type="ARBA" id="ARBA00010447"/>
    </source>
</evidence>
<dbReference type="NCBIfam" id="TIGR01979">
    <property type="entry name" value="sufS"/>
    <property type="match status" value="1"/>
</dbReference>
<evidence type="ECO:0000256" key="7">
    <source>
        <dbReference type="RuleBase" id="RU004504"/>
    </source>
</evidence>
<evidence type="ECO:0000256" key="4">
    <source>
        <dbReference type="ARBA" id="ARBA00022679"/>
    </source>
</evidence>
<dbReference type="InterPro" id="IPR020578">
    <property type="entry name" value="Aminotrans_V_PyrdxlP_BS"/>
</dbReference>
<dbReference type="AlphaFoldDB" id="A0A943YYI4"/>
<comment type="caution">
    <text evidence="10">The sequence shown here is derived from an EMBL/GenBank/DDBJ whole genome shotgun (WGS) entry which is preliminary data.</text>
</comment>
<dbReference type="GO" id="GO:0031071">
    <property type="term" value="F:cysteine desulfurase activity"/>
    <property type="evidence" value="ECO:0007669"/>
    <property type="project" value="UniProtKB-UniRule"/>
</dbReference>
<dbReference type="Proteomes" id="UP000727506">
    <property type="component" value="Unassembled WGS sequence"/>
</dbReference>
<evidence type="ECO:0000256" key="3">
    <source>
        <dbReference type="ARBA" id="ARBA00012239"/>
    </source>
</evidence>
<evidence type="ECO:0000256" key="5">
    <source>
        <dbReference type="ARBA" id="ARBA00022898"/>
    </source>
</evidence>
<name>A0A943YYI4_9ACTN</name>
<dbReference type="EC" id="2.8.1.7" evidence="3 8"/>
<dbReference type="SUPFAM" id="SSF53383">
    <property type="entry name" value="PLP-dependent transferases"/>
    <property type="match status" value="1"/>
</dbReference>
<protein>
    <recommendedName>
        <fullName evidence="3 8">Cysteine desulfurase</fullName>
        <ecNumber evidence="3 8">2.8.1.7</ecNumber>
    </recommendedName>
</protein>
<dbReference type="GO" id="GO:0006534">
    <property type="term" value="P:cysteine metabolic process"/>
    <property type="evidence" value="ECO:0007669"/>
    <property type="project" value="UniProtKB-UniRule"/>
</dbReference>
<evidence type="ECO:0000313" key="11">
    <source>
        <dbReference type="Proteomes" id="UP000727506"/>
    </source>
</evidence>
<keyword evidence="4 8" id="KW-0808">Transferase</keyword>
<gene>
    <name evidence="10" type="ORF">KH142_06290</name>
</gene>
<dbReference type="Gene3D" id="3.40.640.10">
    <property type="entry name" value="Type I PLP-dependent aspartate aminotransferase-like (Major domain)"/>
    <property type="match status" value="1"/>
</dbReference>
<evidence type="ECO:0000256" key="1">
    <source>
        <dbReference type="ARBA" id="ARBA00001933"/>
    </source>
</evidence>
<accession>A0A943YYI4</accession>
<comment type="catalytic activity">
    <reaction evidence="6 8">
        <text>(sulfur carrier)-H + L-cysteine = (sulfur carrier)-SH + L-alanine</text>
        <dbReference type="Rhea" id="RHEA:43892"/>
        <dbReference type="Rhea" id="RHEA-COMP:14737"/>
        <dbReference type="Rhea" id="RHEA-COMP:14739"/>
        <dbReference type="ChEBI" id="CHEBI:29917"/>
        <dbReference type="ChEBI" id="CHEBI:35235"/>
        <dbReference type="ChEBI" id="CHEBI:57972"/>
        <dbReference type="ChEBI" id="CHEBI:64428"/>
        <dbReference type="EC" id="2.8.1.7"/>
    </reaction>
</comment>
<dbReference type="PROSITE" id="PS00595">
    <property type="entry name" value="AA_TRANSFER_CLASS_5"/>
    <property type="match status" value="1"/>
</dbReference>
<dbReference type="CDD" id="cd06453">
    <property type="entry name" value="SufS_like"/>
    <property type="match status" value="1"/>
</dbReference>
<evidence type="ECO:0000259" key="9">
    <source>
        <dbReference type="Pfam" id="PF00266"/>
    </source>
</evidence>
<comment type="function">
    <text evidence="8">Catalyzes the removal of elemental sulfur and selenium atoms from L-cysteine, L-cystine, L-selenocysteine, and L-selenocystine to produce L-alanine.</text>
</comment>
<organism evidence="10 11">
    <name type="scientific">Slackia piriformis</name>
    <dbReference type="NCBI Taxonomy" id="626934"/>
    <lineage>
        <taxon>Bacteria</taxon>
        <taxon>Bacillati</taxon>
        <taxon>Actinomycetota</taxon>
        <taxon>Coriobacteriia</taxon>
        <taxon>Eggerthellales</taxon>
        <taxon>Eggerthellaceae</taxon>
        <taxon>Slackia</taxon>
    </lineage>
</organism>
<keyword evidence="5 8" id="KW-0663">Pyridoxal phosphate</keyword>
<dbReference type="EMBL" id="JAGZSV010000109">
    <property type="protein sequence ID" value="MBS6941073.1"/>
    <property type="molecule type" value="Genomic_DNA"/>
</dbReference>
<dbReference type="InterPro" id="IPR015422">
    <property type="entry name" value="PyrdxlP-dep_Trfase_small"/>
</dbReference>
<dbReference type="InterPro" id="IPR015421">
    <property type="entry name" value="PyrdxlP-dep_Trfase_major"/>
</dbReference>
<evidence type="ECO:0000256" key="6">
    <source>
        <dbReference type="ARBA" id="ARBA00050776"/>
    </source>
</evidence>
<dbReference type="GO" id="GO:0030170">
    <property type="term" value="F:pyridoxal phosphate binding"/>
    <property type="evidence" value="ECO:0007669"/>
    <property type="project" value="UniProtKB-UniRule"/>
</dbReference>
<dbReference type="PANTHER" id="PTHR43586:SF8">
    <property type="entry name" value="CYSTEINE DESULFURASE 1, CHLOROPLASTIC"/>
    <property type="match status" value="1"/>
</dbReference>
<comment type="cofactor">
    <cofactor evidence="1 7">
        <name>pyridoxal 5'-phosphate</name>
        <dbReference type="ChEBI" id="CHEBI:597326"/>
    </cofactor>
</comment>
<feature type="domain" description="Aminotransferase class V" evidence="9">
    <location>
        <begin position="32"/>
        <end position="402"/>
    </location>
</feature>
<dbReference type="InterPro" id="IPR015424">
    <property type="entry name" value="PyrdxlP-dep_Trfase"/>
</dbReference>
<comment type="similarity">
    <text evidence="2 8">Belongs to the class-V pyridoxal-phosphate-dependent aminotransferase family. Csd subfamily.</text>
</comment>